<dbReference type="Proteomes" id="UP001178508">
    <property type="component" value="Chromosome 1"/>
</dbReference>
<accession>A0AAV1EJY2</accession>
<evidence type="ECO:0000313" key="1">
    <source>
        <dbReference type="EMBL" id="CAJ1049026.1"/>
    </source>
</evidence>
<sequence>MSSFSFSKNTRVSEVWIALRRLDMNDDRVVALREVSIPPSAEGPMIIQIITSTFGLNSSDVILKIRNHHGCLIPLNNLIPANSKHMPYVLEVVKVFQHVRPKPRTIPTTVLNRSMKTRLQTIDRRIQRLGELLPQIKLRHNEKLNQEIDCLNQKLRFLHKRMQVADSRSWKGVLIRAPLW</sequence>
<keyword evidence="2" id="KW-1185">Reference proteome</keyword>
<evidence type="ECO:0000313" key="2">
    <source>
        <dbReference type="Proteomes" id="UP001178508"/>
    </source>
</evidence>
<gene>
    <name evidence="1" type="ORF">XNOV1_A037487</name>
</gene>
<proteinExistence type="predicted"/>
<dbReference type="AlphaFoldDB" id="A0AAV1EJY2"/>
<organism evidence="1 2">
    <name type="scientific">Xyrichtys novacula</name>
    <name type="common">Pearly razorfish</name>
    <name type="synonym">Hemipteronotus novacula</name>
    <dbReference type="NCBI Taxonomy" id="13765"/>
    <lineage>
        <taxon>Eukaryota</taxon>
        <taxon>Metazoa</taxon>
        <taxon>Chordata</taxon>
        <taxon>Craniata</taxon>
        <taxon>Vertebrata</taxon>
        <taxon>Euteleostomi</taxon>
        <taxon>Actinopterygii</taxon>
        <taxon>Neopterygii</taxon>
        <taxon>Teleostei</taxon>
        <taxon>Neoteleostei</taxon>
        <taxon>Acanthomorphata</taxon>
        <taxon>Eupercaria</taxon>
        <taxon>Labriformes</taxon>
        <taxon>Labridae</taxon>
        <taxon>Xyrichtys</taxon>
    </lineage>
</organism>
<protein>
    <submittedName>
        <fullName evidence="1">Uncharacterized protein si:zfos-1056e6.1</fullName>
    </submittedName>
</protein>
<reference evidence="1" key="1">
    <citation type="submission" date="2023-08" db="EMBL/GenBank/DDBJ databases">
        <authorList>
            <person name="Alioto T."/>
            <person name="Alioto T."/>
            <person name="Gomez Garrido J."/>
        </authorList>
    </citation>
    <scope>NUCLEOTIDE SEQUENCE</scope>
</reference>
<name>A0AAV1EJY2_XYRNO</name>
<dbReference type="EMBL" id="OY660864">
    <property type="protein sequence ID" value="CAJ1049026.1"/>
    <property type="molecule type" value="Genomic_DNA"/>
</dbReference>